<feature type="compositionally biased region" description="Basic residues" evidence="5">
    <location>
        <begin position="689"/>
        <end position="701"/>
    </location>
</feature>
<feature type="compositionally biased region" description="Polar residues" evidence="5">
    <location>
        <begin position="342"/>
        <end position="357"/>
    </location>
</feature>
<evidence type="ECO:0000256" key="1">
    <source>
        <dbReference type="ARBA" id="ARBA00004496"/>
    </source>
</evidence>
<dbReference type="OrthoDB" id="207084at2759"/>
<feature type="domain" description="NFACT protein C-terminal" evidence="8">
    <location>
        <begin position="522"/>
        <end position="665"/>
    </location>
</feature>
<evidence type="ECO:0000313" key="9">
    <source>
        <dbReference type="EMBL" id="OAX78130.1"/>
    </source>
</evidence>
<feature type="compositionally biased region" description="Basic and acidic residues" evidence="5">
    <location>
        <begin position="450"/>
        <end position="472"/>
    </location>
</feature>
<feature type="compositionally biased region" description="Basic residues" evidence="5">
    <location>
        <begin position="416"/>
        <end position="427"/>
    </location>
</feature>
<feature type="compositionally biased region" description="Acidic residues" evidence="5">
    <location>
        <begin position="301"/>
        <end position="319"/>
    </location>
</feature>
<feature type="compositionally biased region" description="Polar residues" evidence="5">
    <location>
        <begin position="383"/>
        <end position="401"/>
    </location>
</feature>
<feature type="compositionally biased region" description="Low complexity" evidence="5">
    <location>
        <begin position="402"/>
        <end position="414"/>
    </location>
</feature>
<dbReference type="PANTHER" id="PTHR15239">
    <property type="entry name" value="NUCLEAR EXPORT MEDIATOR FACTOR NEMF"/>
    <property type="match status" value="1"/>
</dbReference>
<dbReference type="GO" id="GO:0005737">
    <property type="term" value="C:cytoplasm"/>
    <property type="evidence" value="ECO:0007669"/>
    <property type="project" value="UniProtKB-SubCell"/>
</dbReference>
<feature type="region of interest" description="Disordered" evidence="5">
    <location>
        <begin position="262"/>
        <end position="516"/>
    </location>
</feature>
<dbReference type="InterPro" id="IPR051608">
    <property type="entry name" value="RQC_Subunit_NEMF"/>
</dbReference>
<comment type="subcellular location">
    <subcellularLocation>
        <location evidence="1">Cytoplasm</location>
    </subcellularLocation>
</comment>
<keyword evidence="10" id="KW-1185">Reference proteome</keyword>
<dbReference type="GO" id="GO:1990112">
    <property type="term" value="C:RQC complex"/>
    <property type="evidence" value="ECO:0007669"/>
    <property type="project" value="TreeGrafter"/>
</dbReference>
<keyword evidence="6" id="KW-0472">Membrane</keyword>
<dbReference type="GO" id="GO:0000049">
    <property type="term" value="F:tRNA binding"/>
    <property type="evidence" value="ECO:0007669"/>
    <property type="project" value="TreeGrafter"/>
</dbReference>
<name>A0A1B7NNE8_9EURO</name>
<evidence type="ECO:0000256" key="2">
    <source>
        <dbReference type="ARBA" id="ARBA00008318"/>
    </source>
</evidence>
<comment type="caution">
    <text evidence="9">The sequence shown here is derived from an EMBL/GenBank/DDBJ whole genome shotgun (WGS) entry which is preliminary data.</text>
</comment>
<feature type="region of interest" description="Disordered" evidence="5">
    <location>
        <begin position="664"/>
        <end position="701"/>
    </location>
</feature>
<comment type="similarity">
    <text evidence="2">Belongs to the NEMF family.</text>
</comment>
<keyword evidence="4" id="KW-0175">Coiled coil</keyword>
<dbReference type="Pfam" id="PF11923">
    <property type="entry name" value="NFACT-C"/>
    <property type="match status" value="1"/>
</dbReference>
<evidence type="ECO:0000256" key="6">
    <source>
        <dbReference type="SAM" id="Phobius"/>
    </source>
</evidence>
<feature type="compositionally biased region" description="Acidic residues" evidence="5">
    <location>
        <begin position="266"/>
        <end position="277"/>
    </location>
</feature>
<keyword evidence="6" id="KW-1133">Transmembrane helix</keyword>
<sequence>MSTKRAIKSTEKKVAADLKQALKQEKPVIRPARTPFWFEKFMFFLSSDGYLVLGYVVILISCINYTCHTNSSNSGRDLQQTEILYRRHLKRGDVYVHADVQGAIPIFVKNKPGTPAGNLCVATSSAWDSKALMGAWWVNADQVSKTTPSGEYLATGGFVIRGDKNQLPPAQLLLGFAVMFQISEESVKNHTKHRVGDEVATLKGGIESKEEEGLLLCPDLKTLGEAEIEYINPHNEYDSSDEHNGKIEERRDEGHAEITEIYQQADESDSSDEENGEWEERREGKRANPLLNGEAKSDYSGSEEEEAKIEEEMTADDDLRDTREYNNTGAKVEKTSELEKNAISSQEEAGSKQQPDNITARPTKHLSARERRLLKKGIPVEQASGQRENSEPPSSTNIPSRTSTPSVAASTATTHIRGKRGKNKKLTTKYQHQDEEDRELALRLLGSAPKPDKLREAAQSKADRQAELEAQKQRRRAQHDRAAQAERERQMTLQQQQLGSQEGGGGGADGGDAQLDDADTAADISCLPSLVGTPVVSDEIIAAIPVCAPWLALGQYKYRAKLEPGNVKKGKAVKEILGKWVSDAAATVNAMEKGRGAWKKEPNTGDGEGEVVDENVNAEVKEEGNGPDRTRHDLKQLAVMELELIKGWRDVEVVNTLHVGKVKIVSGGAGKGDKGDKRKGGKAGGGGRKGGKAGKGKGGKK</sequence>
<feature type="compositionally biased region" description="Basic and acidic residues" evidence="5">
    <location>
        <begin position="331"/>
        <end position="340"/>
    </location>
</feature>
<proteinExistence type="inferred from homology"/>
<dbReference type="GO" id="GO:1990116">
    <property type="term" value="P:ribosome-associated ubiquitin-dependent protein catabolic process"/>
    <property type="evidence" value="ECO:0007669"/>
    <property type="project" value="TreeGrafter"/>
</dbReference>
<dbReference type="EMBL" id="LGUA01001723">
    <property type="protein sequence ID" value="OAX78130.1"/>
    <property type="molecule type" value="Genomic_DNA"/>
</dbReference>
<dbReference type="InterPro" id="IPR021846">
    <property type="entry name" value="NFACT-C"/>
</dbReference>
<feature type="compositionally biased region" description="Basic and acidic residues" evidence="5">
    <location>
        <begin position="431"/>
        <end position="441"/>
    </location>
</feature>
<dbReference type="Proteomes" id="UP000091918">
    <property type="component" value="Unassembled WGS sequence"/>
</dbReference>
<feature type="domain" description="NFACT RNA-binding" evidence="7">
    <location>
        <begin position="74"/>
        <end position="162"/>
    </location>
</feature>
<keyword evidence="6" id="KW-0812">Transmembrane</keyword>
<dbReference type="GO" id="GO:0072344">
    <property type="term" value="P:rescue of stalled ribosome"/>
    <property type="evidence" value="ECO:0007669"/>
    <property type="project" value="TreeGrafter"/>
</dbReference>
<dbReference type="Pfam" id="PF05670">
    <property type="entry name" value="NFACT-R_1"/>
    <property type="match status" value="1"/>
</dbReference>
<evidence type="ECO:0000259" key="8">
    <source>
        <dbReference type="Pfam" id="PF11923"/>
    </source>
</evidence>
<dbReference type="STRING" id="1658172.A0A1B7NNE8"/>
<dbReference type="GO" id="GO:0043023">
    <property type="term" value="F:ribosomal large subunit binding"/>
    <property type="evidence" value="ECO:0007669"/>
    <property type="project" value="TreeGrafter"/>
</dbReference>
<evidence type="ECO:0000256" key="4">
    <source>
        <dbReference type="ARBA" id="ARBA00023054"/>
    </source>
</evidence>
<feature type="compositionally biased region" description="Gly residues" evidence="5">
    <location>
        <begin position="501"/>
        <end position="510"/>
    </location>
</feature>
<accession>A0A1B7NNE8</accession>
<evidence type="ECO:0000313" key="10">
    <source>
        <dbReference type="Proteomes" id="UP000091918"/>
    </source>
</evidence>
<protein>
    <recommendedName>
        <fullName evidence="11">NFACT RNA-binding domain-containing protein</fullName>
    </recommendedName>
</protein>
<dbReference type="PANTHER" id="PTHR15239:SF6">
    <property type="entry name" value="RIBOSOME QUALITY CONTROL COMPLEX SUBUNIT NEMF"/>
    <property type="match status" value="1"/>
</dbReference>
<gene>
    <name evidence="9" type="ORF">ACJ72_07564</name>
</gene>
<organism evidence="9 10">
    <name type="scientific">Emergomyces africanus</name>
    <dbReference type="NCBI Taxonomy" id="1955775"/>
    <lineage>
        <taxon>Eukaryota</taxon>
        <taxon>Fungi</taxon>
        <taxon>Dikarya</taxon>
        <taxon>Ascomycota</taxon>
        <taxon>Pezizomycotina</taxon>
        <taxon>Eurotiomycetes</taxon>
        <taxon>Eurotiomycetidae</taxon>
        <taxon>Onygenales</taxon>
        <taxon>Ajellomycetaceae</taxon>
        <taxon>Emergomyces</taxon>
    </lineage>
</organism>
<evidence type="ECO:0000259" key="7">
    <source>
        <dbReference type="Pfam" id="PF05670"/>
    </source>
</evidence>
<feature type="compositionally biased region" description="Basic and acidic residues" evidence="5">
    <location>
        <begin position="479"/>
        <end position="490"/>
    </location>
</feature>
<evidence type="ECO:0008006" key="11">
    <source>
        <dbReference type="Google" id="ProtNLM"/>
    </source>
</evidence>
<evidence type="ECO:0000256" key="3">
    <source>
        <dbReference type="ARBA" id="ARBA00022490"/>
    </source>
</evidence>
<dbReference type="AlphaFoldDB" id="A0A1B7NNE8"/>
<keyword evidence="3" id="KW-0963">Cytoplasm</keyword>
<reference evidence="9 10" key="1">
    <citation type="submission" date="2015-07" db="EMBL/GenBank/DDBJ databases">
        <title>Emmonsia species relationships and genome sequence.</title>
        <authorList>
            <person name="Cuomo C.A."/>
            <person name="Schwartz I.S."/>
            <person name="Kenyon C."/>
            <person name="de Hoog G.S."/>
            <person name="Govender N.P."/>
            <person name="Botha A."/>
            <person name="Moreno L."/>
            <person name="de Vries M."/>
            <person name="Munoz J.F."/>
            <person name="Stielow J.B."/>
        </authorList>
    </citation>
    <scope>NUCLEOTIDE SEQUENCE [LARGE SCALE GENOMIC DNA]</scope>
    <source>
        <strain evidence="9 10">CBS 136260</strain>
    </source>
</reference>
<evidence type="ECO:0000256" key="5">
    <source>
        <dbReference type="SAM" id="MobiDB-lite"/>
    </source>
</evidence>
<dbReference type="InterPro" id="IPR008532">
    <property type="entry name" value="NFACT_RNA-bd"/>
</dbReference>
<feature type="transmembrane region" description="Helical" evidence="6">
    <location>
        <begin position="41"/>
        <end position="66"/>
    </location>
</feature>